<dbReference type="PANTHER" id="PTHR43976:SF16">
    <property type="entry name" value="SHORT-CHAIN DEHYDROGENASE_REDUCTASE FAMILY PROTEIN"/>
    <property type="match status" value="1"/>
</dbReference>
<organism evidence="5 6">
    <name type="scientific">Exophiala aquamarina CBS 119918</name>
    <dbReference type="NCBI Taxonomy" id="1182545"/>
    <lineage>
        <taxon>Eukaryota</taxon>
        <taxon>Fungi</taxon>
        <taxon>Dikarya</taxon>
        <taxon>Ascomycota</taxon>
        <taxon>Pezizomycotina</taxon>
        <taxon>Eurotiomycetes</taxon>
        <taxon>Chaetothyriomycetidae</taxon>
        <taxon>Chaetothyriales</taxon>
        <taxon>Herpotrichiellaceae</taxon>
        <taxon>Exophiala</taxon>
    </lineage>
</organism>
<evidence type="ECO:0000256" key="3">
    <source>
        <dbReference type="RuleBase" id="RU000363"/>
    </source>
</evidence>
<dbReference type="Pfam" id="PF00106">
    <property type="entry name" value="adh_short"/>
    <property type="match status" value="1"/>
</dbReference>
<evidence type="ECO:0000256" key="4">
    <source>
        <dbReference type="SAM" id="SignalP"/>
    </source>
</evidence>
<dbReference type="InterPro" id="IPR051911">
    <property type="entry name" value="SDR_oxidoreductase"/>
</dbReference>
<protein>
    <recommendedName>
        <fullName evidence="7">Oxidoreductase</fullName>
    </recommendedName>
</protein>
<dbReference type="PRINTS" id="PR00080">
    <property type="entry name" value="SDRFAMILY"/>
</dbReference>
<reference evidence="5 6" key="1">
    <citation type="submission" date="2013-03" db="EMBL/GenBank/DDBJ databases">
        <title>The Genome Sequence of Exophiala aquamarina CBS 119918.</title>
        <authorList>
            <consortium name="The Broad Institute Genomics Platform"/>
            <person name="Cuomo C."/>
            <person name="de Hoog S."/>
            <person name="Gorbushina A."/>
            <person name="Walker B."/>
            <person name="Young S.K."/>
            <person name="Zeng Q."/>
            <person name="Gargeya S."/>
            <person name="Fitzgerald M."/>
            <person name="Haas B."/>
            <person name="Abouelleil A."/>
            <person name="Allen A.W."/>
            <person name="Alvarado L."/>
            <person name="Arachchi H.M."/>
            <person name="Berlin A.M."/>
            <person name="Chapman S.B."/>
            <person name="Gainer-Dewar J."/>
            <person name="Goldberg J."/>
            <person name="Griggs A."/>
            <person name="Gujja S."/>
            <person name="Hansen M."/>
            <person name="Howarth C."/>
            <person name="Imamovic A."/>
            <person name="Ireland A."/>
            <person name="Larimer J."/>
            <person name="McCowan C."/>
            <person name="Murphy C."/>
            <person name="Pearson M."/>
            <person name="Poon T.W."/>
            <person name="Priest M."/>
            <person name="Roberts A."/>
            <person name="Saif S."/>
            <person name="Shea T."/>
            <person name="Sisk P."/>
            <person name="Sykes S."/>
            <person name="Wortman J."/>
            <person name="Nusbaum C."/>
            <person name="Birren B."/>
        </authorList>
    </citation>
    <scope>NUCLEOTIDE SEQUENCE [LARGE SCALE GENOMIC DNA]</scope>
    <source>
        <strain evidence="5 6">CBS 119918</strain>
    </source>
</reference>
<dbReference type="PRINTS" id="PR00081">
    <property type="entry name" value="GDHRDH"/>
</dbReference>
<dbReference type="SUPFAM" id="SSF51735">
    <property type="entry name" value="NAD(P)-binding Rossmann-fold domains"/>
    <property type="match status" value="1"/>
</dbReference>
<proteinExistence type="inferred from homology"/>
<dbReference type="VEuPathDB" id="FungiDB:A1O9_03113"/>
<evidence type="ECO:0000313" key="6">
    <source>
        <dbReference type="Proteomes" id="UP000027920"/>
    </source>
</evidence>
<evidence type="ECO:0008006" key="7">
    <source>
        <dbReference type="Google" id="ProtNLM"/>
    </source>
</evidence>
<accession>A0A072PNS7</accession>
<keyword evidence="6" id="KW-1185">Reference proteome</keyword>
<dbReference type="InterPro" id="IPR036291">
    <property type="entry name" value="NAD(P)-bd_dom_sf"/>
</dbReference>
<evidence type="ECO:0000313" key="5">
    <source>
        <dbReference type="EMBL" id="KEF61546.1"/>
    </source>
</evidence>
<dbReference type="InterPro" id="IPR002347">
    <property type="entry name" value="SDR_fam"/>
</dbReference>
<evidence type="ECO:0000256" key="1">
    <source>
        <dbReference type="ARBA" id="ARBA00006484"/>
    </source>
</evidence>
<comment type="similarity">
    <text evidence="1 3">Belongs to the short-chain dehydrogenases/reductases (SDR) family.</text>
</comment>
<keyword evidence="4" id="KW-0732">Signal</keyword>
<evidence type="ECO:0000256" key="2">
    <source>
        <dbReference type="ARBA" id="ARBA00023002"/>
    </source>
</evidence>
<feature type="signal peptide" evidence="4">
    <location>
        <begin position="1"/>
        <end position="18"/>
    </location>
</feature>
<sequence>MASKTWLVTGASQGLGLAIALSALKAGHKVIAGARNPDVATKEHPEVLATGGEWLKLDVSLPSTKEIVQQAAEEAGGIDVAVNNAGYSLAGQIEDLKEEEMKASMEANFWGPVRVILGVLPSMRAKKAGTIVSISSIFGFHPCPAMAMYSVPKAAQDMLQSVLKSELAMFNIRPVIITAGLYKTNVLLHAKQPSSGFGDIYC</sequence>
<name>A0A072PNS7_9EURO</name>
<dbReference type="Gene3D" id="3.40.50.720">
    <property type="entry name" value="NAD(P)-binding Rossmann-like Domain"/>
    <property type="match status" value="1"/>
</dbReference>
<dbReference type="RefSeq" id="XP_013264136.1">
    <property type="nucleotide sequence ID" value="XM_013408682.1"/>
</dbReference>
<dbReference type="OrthoDB" id="1274115at2759"/>
<gene>
    <name evidence="5" type="ORF">A1O9_03113</name>
</gene>
<dbReference type="Proteomes" id="UP000027920">
    <property type="component" value="Unassembled WGS sequence"/>
</dbReference>
<dbReference type="AlphaFoldDB" id="A0A072PNS7"/>
<keyword evidence="2" id="KW-0560">Oxidoreductase</keyword>
<dbReference type="STRING" id="1182545.A0A072PNS7"/>
<dbReference type="HOGENOM" id="CLU_010194_2_10_1"/>
<comment type="caution">
    <text evidence="5">The sequence shown here is derived from an EMBL/GenBank/DDBJ whole genome shotgun (WGS) entry which is preliminary data.</text>
</comment>
<feature type="chain" id="PRO_5001681704" description="Oxidoreductase" evidence="4">
    <location>
        <begin position="19"/>
        <end position="202"/>
    </location>
</feature>
<dbReference type="GeneID" id="25278052"/>
<dbReference type="PANTHER" id="PTHR43976">
    <property type="entry name" value="SHORT CHAIN DEHYDROGENASE"/>
    <property type="match status" value="1"/>
</dbReference>
<dbReference type="EMBL" id="AMGV01000002">
    <property type="protein sequence ID" value="KEF61546.1"/>
    <property type="molecule type" value="Genomic_DNA"/>
</dbReference>
<dbReference type="GO" id="GO:0016491">
    <property type="term" value="F:oxidoreductase activity"/>
    <property type="evidence" value="ECO:0007669"/>
    <property type="project" value="UniProtKB-KW"/>
</dbReference>